<dbReference type="GO" id="GO:0005886">
    <property type="term" value="C:plasma membrane"/>
    <property type="evidence" value="ECO:0007669"/>
    <property type="project" value="UniProtKB-SubCell"/>
</dbReference>
<feature type="transmembrane region" description="Helical" evidence="6">
    <location>
        <begin position="408"/>
        <end position="431"/>
    </location>
</feature>
<feature type="transmembrane region" description="Helical" evidence="6">
    <location>
        <begin position="818"/>
        <end position="836"/>
    </location>
</feature>
<keyword evidence="9" id="KW-1185">Reference proteome</keyword>
<feature type="transmembrane region" description="Helical" evidence="6">
    <location>
        <begin position="842"/>
        <end position="866"/>
    </location>
</feature>
<evidence type="ECO:0000256" key="2">
    <source>
        <dbReference type="ARBA" id="ARBA00022475"/>
    </source>
</evidence>
<evidence type="ECO:0000259" key="7">
    <source>
        <dbReference type="Pfam" id="PF03176"/>
    </source>
</evidence>
<dbReference type="InParanoid" id="A0A5Q0BRS1"/>
<evidence type="ECO:0000256" key="4">
    <source>
        <dbReference type="ARBA" id="ARBA00022989"/>
    </source>
</evidence>
<keyword evidence="4 6" id="KW-1133">Transmembrane helix</keyword>
<dbReference type="PANTHER" id="PTHR33406">
    <property type="entry name" value="MEMBRANE PROTEIN MJ1562-RELATED"/>
    <property type="match status" value="1"/>
</dbReference>
<feature type="transmembrane region" description="Helical" evidence="6">
    <location>
        <begin position="776"/>
        <end position="797"/>
    </location>
</feature>
<keyword evidence="2" id="KW-1003">Cell membrane</keyword>
<feature type="transmembrane region" description="Helical" evidence="6">
    <location>
        <begin position="723"/>
        <end position="743"/>
    </location>
</feature>
<dbReference type="SUPFAM" id="SSF82866">
    <property type="entry name" value="Multidrug efflux transporter AcrB transmembrane domain"/>
    <property type="match status" value="2"/>
</dbReference>
<dbReference type="OrthoDB" id="7067407at2"/>
<dbReference type="KEGG" id="mmob:F6R98_20815"/>
<feature type="transmembrane region" description="Helical" evidence="6">
    <location>
        <begin position="20"/>
        <end position="39"/>
    </location>
</feature>
<dbReference type="PANTHER" id="PTHR33406:SF13">
    <property type="entry name" value="MEMBRANE PROTEIN YDFJ"/>
    <property type="match status" value="1"/>
</dbReference>
<evidence type="ECO:0000256" key="5">
    <source>
        <dbReference type="ARBA" id="ARBA00023136"/>
    </source>
</evidence>
<proteinExistence type="predicted"/>
<feature type="domain" description="Membrane transport protein MMPL" evidence="7">
    <location>
        <begin position="237"/>
        <end position="452"/>
    </location>
</feature>
<evidence type="ECO:0000313" key="8">
    <source>
        <dbReference type="EMBL" id="QFY44768.1"/>
    </source>
</evidence>
<feature type="domain" description="Membrane transport protein MMPL" evidence="7">
    <location>
        <begin position="730"/>
        <end position="866"/>
    </location>
</feature>
<sequence length="880" mass="97795">MRKSRFNLLVQAIHWWEKEVLYHPWLIVVIALVACAAIGKYTADNLTVDTNTADMFSPDLPFQKNNHRLEHAFPQDLGTALLLIEGRTPEETNAAVEALAAGLRAKPEAIESVYIPDEGAFFTRNGMLYLDTGELRRVSIKLADAQPFIGRLARDDSLRGLFGVLGQALDKDGDTAEMDINPLLDNIREGIQARLDGSRYQLSWQQLMLDQKNGLGITKRFLLVKPILHKQEFLPAEQAVNAINAVKAQVLQGDLADVRMLLTGEVVLEYEELLTLSQSTATAGIVSLLMVCTTLWFAYRSFKLMFATFLTLTVGLVYSLGFATVAIGHLNLISMAFAVLFIGMGDAYSSHFCLRYRELILYGENQRDALLHTLTSTGSSLILCTITASIGLYAFIPTSYVGVSELGVIAGTSMFIALLTTFTLLPALIKLMPIDQKPKKRARKSFFGTNWPLTYARQIRYITGFMTLGALILMTRVEVDFNPINLRDPTTESVQTFKYLLKSRDTSPMTLTALAGSEQEAREKSRRFAQLETVDRVQTLMDFIPGNQQEKLDLMEEMNLLLGSSLSNFAPLNPQGAGFDTLQNFQRALVARPAKQQADAAHIQPLNETLTAYIGKLDQLAPEARRIELEQLQQSILGKLPATINNLALSLNAETVNPDSLPRELMQRWLSPAGLYRIQLFPKKDMNDLDSMREFIRDAQQIDPDVTDLPVTYLESMTTVVDAFVQAFEIALVAITLLLLVILRNIKDTLLVLLPLLLAALFTAACTVIFNVPFNFANIIALPLLFGLGVDSGIHMAHRLHYLRTQEENLLDTSEARGVFYGALTTIWSFSSLAFTPHRGTASMGILLALGLLWTLICALVVLPAFSEWHIKRKQGAATN</sequence>
<protein>
    <submittedName>
        <fullName evidence="8">MMPL family transporter</fullName>
    </submittedName>
</protein>
<feature type="transmembrane region" description="Helical" evidence="6">
    <location>
        <begin position="306"/>
        <end position="327"/>
    </location>
</feature>
<gene>
    <name evidence="8" type="ORF">F6R98_20815</name>
</gene>
<dbReference type="EMBL" id="CP044205">
    <property type="protein sequence ID" value="QFY44768.1"/>
    <property type="molecule type" value="Genomic_DNA"/>
</dbReference>
<evidence type="ECO:0000256" key="3">
    <source>
        <dbReference type="ARBA" id="ARBA00022692"/>
    </source>
</evidence>
<keyword evidence="5 6" id="KW-0472">Membrane</keyword>
<dbReference type="Pfam" id="PF03176">
    <property type="entry name" value="MMPL"/>
    <property type="match status" value="2"/>
</dbReference>
<accession>A0A5Q0BRS1</accession>
<dbReference type="InterPro" id="IPR050545">
    <property type="entry name" value="Mycobact_MmpL"/>
</dbReference>
<keyword evidence="3 6" id="KW-0812">Transmembrane</keyword>
<feature type="transmembrane region" description="Helical" evidence="6">
    <location>
        <begin position="750"/>
        <end position="770"/>
    </location>
</feature>
<feature type="transmembrane region" description="Helical" evidence="6">
    <location>
        <begin position="459"/>
        <end position="477"/>
    </location>
</feature>
<feature type="transmembrane region" description="Helical" evidence="6">
    <location>
        <begin position="333"/>
        <end position="354"/>
    </location>
</feature>
<dbReference type="NCBIfam" id="TIGR03480">
    <property type="entry name" value="HpnN"/>
    <property type="match status" value="1"/>
</dbReference>
<comment type="subcellular location">
    <subcellularLocation>
        <location evidence="1">Cell membrane</location>
        <topology evidence="1">Multi-pass membrane protein</topology>
    </subcellularLocation>
</comment>
<feature type="transmembrane region" description="Helical" evidence="6">
    <location>
        <begin position="281"/>
        <end position="299"/>
    </location>
</feature>
<dbReference type="InterPro" id="IPR004869">
    <property type="entry name" value="MMPL_dom"/>
</dbReference>
<organism evidence="8 9">
    <name type="scientific">Candidatus Methylospira mobilis</name>
    <dbReference type="NCBI Taxonomy" id="1808979"/>
    <lineage>
        <taxon>Bacteria</taxon>
        <taxon>Pseudomonadati</taxon>
        <taxon>Pseudomonadota</taxon>
        <taxon>Gammaproteobacteria</taxon>
        <taxon>Methylococcales</taxon>
        <taxon>Methylococcaceae</taxon>
        <taxon>Candidatus Methylospira</taxon>
    </lineage>
</organism>
<dbReference type="PROSITE" id="PS51257">
    <property type="entry name" value="PROKAR_LIPOPROTEIN"/>
    <property type="match status" value="1"/>
</dbReference>
<feature type="transmembrane region" description="Helical" evidence="6">
    <location>
        <begin position="374"/>
        <end position="396"/>
    </location>
</feature>
<reference evidence="8 9" key="1">
    <citation type="submission" date="2019-09" db="EMBL/GenBank/DDBJ databases">
        <title>Ecophysiology of the spiral-shaped methanotroph Methylospira mobilis as revealed by the complete genome sequence.</title>
        <authorList>
            <person name="Oshkin I.Y."/>
            <person name="Dedysh S.N."/>
            <person name="Miroshnikov K."/>
            <person name="Danilova O.V."/>
            <person name="Hakobyan A."/>
            <person name="Liesack W."/>
        </authorList>
    </citation>
    <scope>NUCLEOTIDE SEQUENCE [LARGE SCALE GENOMIC DNA]</scope>
    <source>
        <strain evidence="8 9">Shm1</strain>
    </source>
</reference>
<evidence type="ECO:0000313" key="9">
    <source>
        <dbReference type="Proteomes" id="UP000325755"/>
    </source>
</evidence>
<dbReference type="InterPro" id="IPR017841">
    <property type="entry name" value="Hopanoid_biosynth_HpnN"/>
</dbReference>
<evidence type="ECO:0000256" key="1">
    <source>
        <dbReference type="ARBA" id="ARBA00004651"/>
    </source>
</evidence>
<dbReference type="AlphaFoldDB" id="A0A5Q0BRS1"/>
<dbReference type="Proteomes" id="UP000325755">
    <property type="component" value="Chromosome"/>
</dbReference>
<dbReference type="RefSeq" id="WP_153250733.1">
    <property type="nucleotide sequence ID" value="NZ_CP044205.1"/>
</dbReference>
<dbReference type="Gene3D" id="1.20.1640.10">
    <property type="entry name" value="Multidrug efflux transporter AcrB transmembrane domain"/>
    <property type="match status" value="2"/>
</dbReference>
<evidence type="ECO:0000256" key="6">
    <source>
        <dbReference type="SAM" id="Phobius"/>
    </source>
</evidence>
<name>A0A5Q0BRS1_9GAMM</name>